<dbReference type="Proteomes" id="UP001201217">
    <property type="component" value="Unassembled WGS sequence"/>
</dbReference>
<proteinExistence type="predicted"/>
<keyword evidence="1" id="KW-0732">Signal</keyword>
<dbReference type="RefSeq" id="WP_236112914.1">
    <property type="nucleotide sequence ID" value="NZ_JAKGTI010000001.1"/>
</dbReference>
<evidence type="ECO:0000256" key="1">
    <source>
        <dbReference type="SAM" id="SignalP"/>
    </source>
</evidence>
<evidence type="ECO:0000313" key="2">
    <source>
        <dbReference type="EMBL" id="MCF4097345.1"/>
    </source>
</evidence>
<organism evidence="2 3">
    <name type="scientific">Maritalea mediterranea</name>
    <dbReference type="NCBI Taxonomy" id="2909667"/>
    <lineage>
        <taxon>Bacteria</taxon>
        <taxon>Pseudomonadati</taxon>
        <taxon>Pseudomonadota</taxon>
        <taxon>Alphaproteobacteria</taxon>
        <taxon>Hyphomicrobiales</taxon>
        <taxon>Devosiaceae</taxon>
        <taxon>Maritalea</taxon>
    </lineage>
</organism>
<sequence length="190" mass="21250">MRILLSVGLFFAIALLAGCASLSKAQCETGDWVQVGFMDGALGQTSSQFAEHQKACSEHGISVDRAQYMQGYQQGLQRYCTPSKAAEVGVAGRTYRNVCQGEKGVSFLRVYVAAKDVYAADTEIKRIQQEIEQITKQIADSATPQPERDQLARRLTWLNSDLNDAFKIRSREERELRDIQAQEEARLARL</sequence>
<accession>A0ABS9E392</accession>
<dbReference type="InterPro" id="IPR021242">
    <property type="entry name" value="DUF2799"/>
</dbReference>
<gene>
    <name evidence="2" type="ORF">L1I42_02445</name>
</gene>
<protein>
    <submittedName>
        <fullName evidence="2">DUF2799 domain-containing protein</fullName>
    </submittedName>
</protein>
<dbReference type="Pfam" id="PF10973">
    <property type="entry name" value="DUF2799"/>
    <property type="match status" value="1"/>
</dbReference>
<evidence type="ECO:0000313" key="3">
    <source>
        <dbReference type="Proteomes" id="UP001201217"/>
    </source>
</evidence>
<dbReference type="PROSITE" id="PS51257">
    <property type="entry name" value="PROKAR_LIPOPROTEIN"/>
    <property type="match status" value="1"/>
</dbReference>
<feature type="signal peptide" evidence="1">
    <location>
        <begin position="1"/>
        <end position="25"/>
    </location>
</feature>
<dbReference type="EMBL" id="JAKGTI010000001">
    <property type="protein sequence ID" value="MCF4097345.1"/>
    <property type="molecule type" value="Genomic_DNA"/>
</dbReference>
<reference evidence="2 3" key="1">
    <citation type="submission" date="2022-01" db="EMBL/GenBank/DDBJ databases">
        <title>Maritalea mediterranea sp. nov., isolated from marine plastic residues from the Malva-rosa beach (Valencia, Spain).</title>
        <authorList>
            <person name="Vidal-Verdu A."/>
            <person name="Molina-Menor E."/>
            <person name="Pascual J."/>
            <person name="Pereto J."/>
            <person name="Porcar M."/>
        </authorList>
    </citation>
    <scope>NUCLEOTIDE SEQUENCE [LARGE SCALE GENOMIC DNA]</scope>
    <source>
        <strain evidence="2 3">P4.10X</strain>
    </source>
</reference>
<comment type="caution">
    <text evidence="2">The sequence shown here is derived from an EMBL/GenBank/DDBJ whole genome shotgun (WGS) entry which is preliminary data.</text>
</comment>
<keyword evidence="3" id="KW-1185">Reference proteome</keyword>
<name>A0ABS9E392_9HYPH</name>
<feature type="chain" id="PRO_5046819674" evidence="1">
    <location>
        <begin position="26"/>
        <end position="190"/>
    </location>
</feature>